<sequence>MTKFEEWKENFWAIKMFCSKIKTWMKICRQFLISLQRDMRKWAIAGLSYFTFNPEVKNALIGDERAVQAIIEFAKTKNQSILYEVDILVVNLCSAYDKEDLISKMEIFVNYFDVKN</sequence>
<gene>
    <name evidence="3" type="ORF">DBV15_07419</name>
</gene>
<dbReference type="GO" id="GO:0051879">
    <property type="term" value="F:Hsp90 protein binding"/>
    <property type="evidence" value="ECO:0007669"/>
    <property type="project" value="TreeGrafter"/>
</dbReference>
<dbReference type="Proteomes" id="UP000310200">
    <property type="component" value="Unassembled WGS sequence"/>
</dbReference>
<comment type="subcellular location">
    <subcellularLocation>
        <location evidence="1">Cytoplasm</location>
    </subcellularLocation>
</comment>
<organism evidence="3 4">
    <name type="scientific">Temnothorax longispinosus</name>
    <dbReference type="NCBI Taxonomy" id="300112"/>
    <lineage>
        <taxon>Eukaryota</taxon>
        <taxon>Metazoa</taxon>
        <taxon>Ecdysozoa</taxon>
        <taxon>Arthropoda</taxon>
        <taxon>Hexapoda</taxon>
        <taxon>Insecta</taxon>
        <taxon>Pterygota</taxon>
        <taxon>Neoptera</taxon>
        <taxon>Endopterygota</taxon>
        <taxon>Hymenoptera</taxon>
        <taxon>Apocrita</taxon>
        <taxon>Aculeata</taxon>
        <taxon>Formicoidea</taxon>
        <taxon>Formicidae</taxon>
        <taxon>Myrmicinae</taxon>
        <taxon>Temnothorax</taxon>
    </lineage>
</organism>
<dbReference type="STRING" id="300112.A0A4S2JK34"/>
<dbReference type="SUPFAM" id="SSF48371">
    <property type="entry name" value="ARM repeat"/>
    <property type="match status" value="1"/>
</dbReference>
<dbReference type="InterPro" id="IPR011989">
    <property type="entry name" value="ARM-like"/>
</dbReference>
<reference evidence="3 4" key="1">
    <citation type="journal article" date="2019" name="Philos. Trans. R. Soc. Lond., B, Biol. Sci.">
        <title>Ant behaviour and brain gene expression of defending hosts depend on the ecological success of the intruding social parasite.</title>
        <authorList>
            <person name="Kaur R."/>
            <person name="Stoldt M."/>
            <person name="Jongepier E."/>
            <person name="Feldmeyer B."/>
            <person name="Menzel F."/>
            <person name="Bornberg-Bauer E."/>
            <person name="Foitzik S."/>
        </authorList>
    </citation>
    <scope>NUCLEOTIDE SEQUENCE [LARGE SCALE GENOMIC DNA]</scope>
    <source>
        <tissue evidence="3">Whole body</tissue>
    </source>
</reference>
<evidence type="ECO:0000313" key="4">
    <source>
        <dbReference type="Proteomes" id="UP000310200"/>
    </source>
</evidence>
<dbReference type="AlphaFoldDB" id="A0A4S2JK34"/>
<evidence type="ECO:0000313" key="3">
    <source>
        <dbReference type="EMBL" id="TGZ36213.1"/>
    </source>
</evidence>
<evidence type="ECO:0000256" key="1">
    <source>
        <dbReference type="ARBA" id="ARBA00004496"/>
    </source>
</evidence>
<dbReference type="InterPro" id="IPR016024">
    <property type="entry name" value="ARM-type_fold"/>
</dbReference>
<keyword evidence="2" id="KW-0963">Cytoplasm</keyword>
<proteinExistence type="predicted"/>
<dbReference type="GO" id="GO:0005737">
    <property type="term" value="C:cytoplasm"/>
    <property type="evidence" value="ECO:0007669"/>
    <property type="project" value="UniProtKB-SubCell"/>
</dbReference>
<keyword evidence="4" id="KW-1185">Reference proteome</keyword>
<name>A0A4S2JK34_9HYME</name>
<dbReference type="Gene3D" id="1.25.10.10">
    <property type="entry name" value="Leucine-rich Repeat Variant"/>
    <property type="match status" value="1"/>
</dbReference>
<dbReference type="EMBL" id="QBLH01003684">
    <property type="protein sequence ID" value="TGZ36213.1"/>
    <property type="molecule type" value="Genomic_DNA"/>
</dbReference>
<evidence type="ECO:0000256" key="2">
    <source>
        <dbReference type="ARBA" id="ARBA00022490"/>
    </source>
</evidence>
<dbReference type="PANTHER" id="PTHR45994:SF1">
    <property type="entry name" value="FI21225P1"/>
    <property type="match status" value="1"/>
</dbReference>
<protein>
    <submittedName>
        <fullName evidence="3">Uncharacterized protein</fullName>
    </submittedName>
</protein>
<accession>A0A4S2JK34</accession>
<dbReference type="PANTHER" id="PTHR45994">
    <property type="entry name" value="FI21225P1"/>
    <property type="match status" value="1"/>
</dbReference>
<comment type="caution">
    <text evidence="3">The sequence shown here is derived from an EMBL/GenBank/DDBJ whole genome shotgun (WGS) entry which is preliminary data.</text>
</comment>